<evidence type="ECO:0000313" key="2">
    <source>
        <dbReference type="Proteomes" id="UP000314294"/>
    </source>
</evidence>
<comment type="caution">
    <text evidence="1">The sequence shown here is derived from an EMBL/GenBank/DDBJ whole genome shotgun (WGS) entry which is preliminary data.</text>
</comment>
<proteinExistence type="predicted"/>
<protein>
    <submittedName>
        <fullName evidence="1">Uncharacterized protein</fullName>
    </submittedName>
</protein>
<organism evidence="1 2">
    <name type="scientific">Liparis tanakae</name>
    <name type="common">Tanaka's snailfish</name>
    <dbReference type="NCBI Taxonomy" id="230148"/>
    <lineage>
        <taxon>Eukaryota</taxon>
        <taxon>Metazoa</taxon>
        <taxon>Chordata</taxon>
        <taxon>Craniata</taxon>
        <taxon>Vertebrata</taxon>
        <taxon>Euteleostomi</taxon>
        <taxon>Actinopterygii</taxon>
        <taxon>Neopterygii</taxon>
        <taxon>Teleostei</taxon>
        <taxon>Neoteleostei</taxon>
        <taxon>Acanthomorphata</taxon>
        <taxon>Eupercaria</taxon>
        <taxon>Perciformes</taxon>
        <taxon>Cottioidei</taxon>
        <taxon>Cottales</taxon>
        <taxon>Liparidae</taxon>
        <taxon>Liparis</taxon>
    </lineage>
</organism>
<gene>
    <name evidence="1" type="ORF">EYF80_054244</name>
</gene>
<accession>A0A4Z2F3W3</accession>
<dbReference type="Proteomes" id="UP000314294">
    <property type="component" value="Unassembled WGS sequence"/>
</dbReference>
<name>A0A4Z2F3W3_9TELE</name>
<dbReference type="EMBL" id="SRLO01001744">
    <property type="protein sequence ID" value="TNN35583.1"/>
    <property type="molecule type" value="Genomic_DNA"/>
</dbReference>
<sequence>MDAAHECSASAIMIRSVAALSGSSKVCHGAALLWRALAGTRAAPGQRRRSAEWITKRLNESGRRQERNVLFIRRGAGAEQVGTGRGSWQREGICRIPTTPRPCGDSAHC</sequence>
<dbReference type="AlphaFoldDB" id="A0A4Z2F3W3"/>
<keyword evidence="2" id="KW-1185">Reference proteome</keyword>
<evidence type="ECO:0000313" key="1">
    <source>
        <dbReference type="EMBL" id="TNN35583.1"/>
    </source>
</evidence>
<reference evidence="1 2" key="1">
    <citation type="submission" date="2019-03" db="EMBL/GenBank/DDBJ databases">
        <title>First draft genome of Liparis tanakae, snailfish: a comprehensive survey of snailfish specific genes.</title>
        <authorList>
            <person name="Kim W."/>
            <person name="Song I."/>
            <person name="Jeong J.-H."/>
            <person name="Kim D."/>
            <person name="Kim S."/>
            <person name="Ryu S."/>
            <person name="Song J.Y."/>
            <person name="Lee S.K."/>
        </authorList>
    </citation>
    <scope>NUCLEOTIDE SEQUENCE [LARGE SCALE GENOMIC DNA]</scope>
    <source>
        <tissue evidence="1">Muscle</tissue>
    </source>
</reference>